<dbReference type="PANTHER" id="PTHR33133">
    <property type="entry name" value="OS08G0107100 PROTEIN-RELATED"/>
    <property type="match status" value="1"/>
</dbReference>
<keyword evidence="2" id="KW-0472">Membrane</keyword>
<proteinExistence type="predicted"/>
<keyword evidence="2" id="KW-0812">Transmembrane</keyword>
<accession>A0A5A7Q4Z8</accession>
<evidence type="ECO:0000313" key="3">
    <source>
        <dbReference type="EMBL" id="GER40295.1"/>
    </source>
</evidence>
<reference evidence="4" key="1">
    <citation type="journal article" date="2019" name="Curr. Biol.">
        <title>Genome Sequence of Striga asiatica Provides Insight into the Evolution of Plant Parasitism.</title>
        <authorList>
            <person name="Yoshida S."/>
            <person name="Kim S."/>
            <person name="Wafula E.K."/>
            <person name="Tanskanen J."/>
            <person name="Kim Y.M."/>
            <person name="Honaas L."/>
            <person name="Yang Z."/>
            <person name="Spallek T."/>
            <person name="Conn C.E."/>
            <person name="Ichihashi Y."/>
            <person name="Cheong K."/>
            <person name="Cui S."/>
            <person name="Der J.P."/>
            <person name="Gundlach H."/>
            <person name="Jiao Y."/>
            <person name="Hori C."/>
            <person name="Ishida J.K."/>
            <person name="Kasahara H."/>
            <person name="Kiba T."/>
            <person name="Kim M.S."/>
            <person name="Koo N."/>
            <person name="Laohavisit A."/>
            <person name="Lee Y.H."/>
            <person name="Lumba S."/>
            <person name="McCourt P."/>
            <person name="Mortimer J.C."/>
            <person name="Mutuku J.M."/>
            <person name="Nomura T."/>
            <person name="Sasaki-Sekimoto Y."/>
            <person name="Seto Y."/>
            <person name="Wang Y."/>
            <person name="Wakatake T."/>
            <person name="Sakakibara H."/>
            <person name="Demura T."/>
            <person name="Yamaguchi S."/>
            <person name="Yoneyama K."/>
            <person name="Manabe R.I."/>
            <person name="Nelson D.C."/>
            <person name="Schulman A.H."/>
            <person name="Timko M.P."/>
            <person name="dePamphilis C.W."/>
            <person name="Choi D."/>
            <person name="Shirasu K."/>
        </authorList>
    </citation>
    <scope>NUCLEOTIDE SEQUENCE [LARGE SCALE GENOMIC DNA]</scope>
    <source>
        <strain evidence="4">cv. UVA1</strain>
    </source>
</reference>
<feature type="transmembrane region" description="Helical" evidence="2">
    <location>
        <begin position="137"/>
        <end position="164"/>
    </location>
</feature>
<evidence type="ECO:0000313" key="4">
    <source>
        <dbReference type="Proteomes" id="UP000325081"/>
    </source>
</evidence>
<feature type="compositionally biased region" description="Pro residues" evidence="1">
    <location>
        <begin position="19"/>
        <end position="28"/>
    </location>
</feature>
<keyword evidence="2" id="KW-1133">Transmembrane helix</keyword>
<dbReference type="Proteomes" id="UP000325081">
    <property type="component" value="Unassembled WGS sequence"/>
</dbReference>
<name>A0A5A7Q4Z8_STRAF</name>
<feature type="region of interest" description="Disordered" evidence="1">
    <location>
        <begin position="1"/>
        <end position="34"/>
    </location>
</feature>
<sequence>MQGELQAHLQPPQNLFPDNPNPNPPPLHHLPRPKPHRRPPYQKIQFLNNLGQAAYLTLHLLYFILTLLFSLLSTSAVIYTVACTYASPSRDLSFPEITCAVPRVWTRLAATFVRALAAYNIIFGLFFYMSWGDIGPLVVVSVVYMTGFVHLMAVCQLAGVVSVLEEKRGCGAMGKGMG</sequence>
<dbReference type="PANTHER" id="PTHR33133:SF5">
    <property type="entry name" value="OS08G0107100 PROTEIN"/>
    <property type="match status" value="1"/>
</dbReference>
<dbReference type="EMBL" id="BKCP01005849">
    <property type="protein sequence ID" value="GER40295.1"/>
    <property type="molecule type" value="Genomic_DNA"/>
</dbReference>
<evidence type="ECO:0000256" key="2">
    <source>
        <dbReference type="SAM" id="Phobius"/>
    </source>
</evidence>
<protein>
    <submittedName>
        <fullName evidence="3">P-loop containing nucleoside triphosphatehydrolases superfamily protein</fullName>
    </submittedName>
</protein>
<gene>
    <name evidence="3" type="ORF">STAS_16968</name>
</gene>
<comment type="caution">
    <text evidence="3">The sequence shown here is derived from an EMBL/GenBank/DDBJ whole genome shotgun (WGS) entry which is preliminary data.</text>
</comment>
<dbReference type="OrthoDB" id="911961at2759"/>
<evidence type="ECO:0000256" key="1">
    <source>
        <dbReference type="SAM" id="MobiDB-lite"/>
    </source>
</evidence>
<keyword evidence="3" id="KW-0378">Hydrolase</keyword>
<dbReference type="GO" id="GO:0016787">
    <property type="term" value="F:hydrolase activity"/>
    <property type="evidence" value="ECO:0007669"/>
    <property type="project" value="UniProtKB-KW"/>
</dbReference>
<feature type="transmembrane region" description="Helical" evidence="2">
    <location>
        <begin position="108"/>
        <end position="131"/>
    </location>
</feature>
<organism evidence="3 4">
    <name type="scientific">Striga asiatica</name>
    <name type="common">Asiatic witchweed</name>
    <name type="synonym">Buchnera asiatica</name>
    <dbReference type="NCBI Taxonomy" id="4170"/>
    <lineage>
        <taxon>Eukaryota</taxon>
        <taxon>Viridiplantae</taxon>
        <taxon>Streptophyta</taxon>
        <taxon>Embryophyta</taxon>
        <taxon>Tracheophyta</taxon>
        <taxon>Spermatophyta</taxon>
        <taxon>Magnoliopsida</taxon>
        <taxon>eudicotyledons</taxon>
        <taxon>Gunneridae</taxon>
        <taxon>Pentapetalae</taxon>
        <taxon>asterids</taxon>
        <taxon>lamiids</taxon>
        <taxon>Lamiales</taxon>
        <taxon>Orobanchaceae</taxon>
        <taxon>Buchnereae</taxon>
        <taxon>Striga</taxon>
    </lineage>
</organism>
<dbReference type="AlphaFoldDB" id="A0A5A7Q4Z8"/>
<keyword evidence="4" id="KW-1185">Reference proteome</keyword>
<feature type="transmembrane region" description="Helical" evidence="2">
    <location>
        <begin position="60"/>
        <end position="87"/>
    </location>
</feature>